<evidence type="ECO:0000256" key="4">
    <source>
        <dbReference type="ARBA" id="ARBA00047676"/>
    </source>
</evidence>
<dbReference type="EC" id="3.1.1.96" evidence="2 6"/>
<dbReference type="PANTHER" id="PTHR10472:SF5">
    <property type="entry name" value="D-AMINOACYL-TRNA DEACYLASE 1"/>
    <property type="match status" value="1"/>
</dbReference>
<keyword evidence="6" id="KW-0378">Hydrolase</keyword>
<dbReference type="GO" id="GO:0000049">
    <property type="term" value="F:tRNA binding"/>
    <property type="evidence" value="ECO:0007669"/>
    <property type="project" value="UniProtKB-KW"/>
</dbReference>
<evidence type="ECO:0000256" key="1">
    <source>
        <dbReference type="ARBA" id="ARBA00009673"/>
    </source>
</evidence>
<dbReference type="Proteomes" id="UP001151516">
    <property type="component" value="Unassembled WGS sequence"/>
</dbReference>
<accession>A0A9W8GBQ4</accession>
<dbReference type="InterPro" id="IPR003732">
    <property type="entry name" value="Daa-tRNA_deacyls_DTD"/>
</dbReference>
<comment type="caution">
    <text evidence="8">The sequence shown here is derived from an EMBL/GenBank/DDBJ whole genome shotgun (WGS) entry which is preliminary data.</text>
</comment>
<keyword evidence="6" id="KW-0963">Cytoplasm</keyword>
<dbReference type="Gene3D" id="3.50.80.10">
    <property type="entry name" value="D-tyrosyl-tRNA(Tyr) deacylase"/>
    <property type="match status" value="1"/>
</dbReference>
<keyword evidence="6" id="KW-0820">tRNA-binding</keyword>
<dbReference type="HAMAP" id="MF_00518">
    <property type="entry name" value="Deacylase_Dtd"/>
    <property type="match status" value="1"/>
</dbReference>
<dbReference type="SUPFAM" id="SSF69500">
    <property type="entry name" value="DTD-like"/>
    <property type="match status" value="1"/>
</dbReference>
<comment type="catalytic activity">
    <reaction evidence="4">
        <text>glycyl-tRNA(Ala) + H2O = tRNA(Ala) + glycine + H(+)</text>
        <dbReference type="Rhea" id="RHEA:53744"/>
        <dbReference type="Rhea" id="RHEA-COMP:9657"/>
        <dbReference type="Rhea" id="RHEA-COMP:13640"/>
        <dbReference type="ChEBI" id="CHEBI:15377"/>
        <dbReference type="ChEBI" id="CHEBI:15378"/>
        <dbReference type="ChEBI" id="CHEBI:57305"/>
        <dbReference type="ChEBI" id="CHEBI:78442"/>
        <dbReference type="ChEBI" id="CHEBI:78522"/>
        <dbReference type="EC" id="3.1.1.96"/>
    </reaction>
</comment>
<protein>
    <recommendedName>
        <fullName evidence="3 6">D-aminoacyl-tRNA deacylase</fullName>
        <ecNumber evidence="2 6">3.1.1.96</ecNumber>
    </recommendedName>
</protein>
<dbReference type="GO" id="GO:0051500">
    <property type="term" value="F:D-tyrosyl-tRNA(Tyr) deacylase activity"/>
    <property type="evidence" value="ECO:0007669"/>
    <property type="project" value="TreeGrafter"/>
</dbReference>
<dbReference type="Pfam" id="PF02580">
    <property type="entry name" value="Tyr_Deacylase"/>
    <property type="match status" value="1"/>
</dbReference>
<feature type="region of interest" description="Disordered" evidence="7">
    <location>
        <begin position="170"/>
        <end position="205"/>
    </location>
</feature>
<dbReference type="InterPro" id="IPR023509">
    <property type="entry name" value="DTD-like_sf"/>
</dbReference>
<dbReference type="AlphaFoldDB" id="A0A9W8GBQ4"/>
<gene>
    <name evidence="8" type="primary">DTD1</name>
    <name evidence="8" type="ORF">IWW39_004538</name>
</gene>
<evidence type="ECO:0000256" key="2">
    <source>
        <dbReference type="ARBA" id="ARBA00013056"/>
    </source>
</evidence>
<evidence type="ECO:0000256" key="3">
    <source>
        <dbReference type="ARBA" id="ARBA00020007"/>
    </source>
</evidence>
<keyword evidence="6" id="KW-0694">RNA-binding</keyword>
<evidence type="ECO:0000256" key="5">
    <source>
        <dbReference type="ARBA" id="ARBA00048018"/>
    </source>
</evidence>
<evidence type="ECO:0000256" key="7">
    <source>
        <dbReference type="SAM" id="MobiDB-lite"/>
    </source>
</evidence>
<dbReference type="EMBL" id="JANBTX010000174">
    <property type="protein sequence ID" value="KAJ2685027.1"/>
    <property type="molecule type" value="Genomic_DNA"/>
</dbReference>
<organism evidence="8 9">
    <name type="scientific">Coemansia spiralis</name>
    <dbReference type="NCBI Taxonomy" id="417178"/>
    <lineage>
        <taxon>Eukaryota</taxon>
        <taxon>Fungi</taxon>
        <taxon>Fungi incertae sedis</taxon>
        <taxon>Zoopagomycota</taxon>
        <taxon>Kickxellomycotina</taxon>
        <taxon>Kickxellomycetes</taxon>
        <taxon>Kickxellales</taxon>
        <taxon>Kickxellaceae</taxon>
        <taxon>Coemansia</taxon>
    </lineage>
</organism>
<dbReference type="GO" id="GO:0005737">
    <property type="term" value="C:cytoplasm"/>
    <property type="evidence" value="ECO:0007669"/>
    <property type="project" value="UniProtKB-SubCell"/>
</dbReference>
<evidence type="ECO:0000313" key="8">
    <source>
        <dbReference type="EMBL" id="KAJ2685027.1"/>
    </source>
</evidence>
<name>A0A9W8GBQ4_9FUNG</name>
<evidence type="ECO:0000256" key="6">
    <source>
        <dbReference type="RuleBase" id="RU003470"/>
    </source>
</evidence>
<dbReference type="OrthoDB" id="275783at2759"/>
<sequence length="205" mass="22278">MRVVLQRVLQASVTVGDNVVGAIGPGVCLLVGISRDDTPEDMEYMAKKVLGIRVFESSDKGNNMWAKGVQDMGLEILCVSQFTLYAKTTKGSKPDFHEAMKSGESRQYFDSFVQRLGQLYDPAKVATGEFGAMMKVGLVNDGPVTLQLDSRKFAYAERDPAVSAVAVAKDQRRQGFGQKRSQASGGLQQSSEEHSSTCTLTAKIE</sequence>
<dbReference type="CDD" id="cd00563">
    <property type="entry name" value="Dtyr_deacylase"/>
    <property type="match status" value="1"/>
</dbReference>
<dbReference type="FunFam" id="3.50.80.10:FF:000001">
    <property type="entry name" value="D-aminoacyl-tRNA deacylase"/>
    <property type="match status" value="1"/>
</dbReference>
<feature type="compositionally biased region" description="Polar residues" evidence="7">
    <location>
        <begin position="179"/>
        <end position="205"/>
    </location>
</feature>
<evidence type="ECO:0000313" key="9">
    <source>
        <dbReference type="Proteomes" id="UP001151516"/>
    </source>
</evidence>
<dbReference type="NCBIfam" id="TIGR00256">
    <property type="entry name" value="D-aminoacyl-tRNA deacylase"/>
    <property type="match status" value="1"/>
</dbReference>
<comment type="subcellular location">
    <subcellularLocation>
        <location evidence="6">Cytoplasm</location>
    </subcellularLocation>
</comment>
<dbReference type="PANTHER" id="PTHR10472">
    <property type="entry name" value="D-TYROSYL-TRNA TYR DEACYLASE"/>
    <property type="match status" value="1"/>
</dbReference>
<reference evidence="8" key="1">
    <citation type="submission" date="2022-07" db="EMBL/GenBank/DDBJ databases">
        <title>Phylogenomic reconstructions and comparative analyses of Kickxellomycotina fungi.</title>
        <authorList>
            <person name="Reynolds N.K."/>
            <person name="Stajich J.E."/>
            <person name="Barry K."/>
            <person name="Grigoriev I.V."/>
            <person name="Crous P."/>
            <person name="Smith M.E."/>
        </authorList>
    </citation>
    <scope>NUCLEOTIDE SEQUENCE</scope>
    <source>
        <strain evidence="8">CBS 109367</strain>
    </source>
</reference>
<comment type="catalytic activity">
    <reaction evidence="5">
        <text>a D-aminoacyl-tRNA + H2O = a tRNA + a D-alpha-amino acid + H(+)</text>
        <dbReference type="Rhea" id="RHEA:13953"/>
        <dbReference type="Rhea" id="RHEA-COMP:10123"/>
        <dbReference type="Rhea" id="RHEA-COMP:10124"/>
        <dbReference type="ChEBI" id="CHEBI:15377"/>
        <dbReference type="ChEBI" id="CHEBI:15378"/>
        <dbReference type="ChEBI" id="CHEBI:59871"/>
        <dbReference type="ChEBI" id="CHEBI:78442"/>
        <dbReference type="ChEBI" id="CHEBI:79333"/>
        <dbReference type="EC" id="3.1.1.96"/>
    </reaction>
</comment>
<comment type="similarity">
    <text evidence="1 6">Belongs to the DTD family.</text>
</comment>
<proteinExistence type="inferred from homology"/>
<keyword evidence="9" id="KW-1185">Reference proteome</keyword>